<name>A0A830B9V5_9LAMI</name>
<dbReference type="OrthoDB" id="408631at2759"/>
<organism evidence="5 6">
    <name type="scientific">Phtheirospermum japonicum</name>
    <dbReference type="NCBI Taxonomy" id="374723"/>
    <lineage>
        <taxon>Eukaryota</taxon>
        <taxon>Viridiplantae</taxon>
        <taxon>Streptophyta</taxon>
        <taxon>Embryophyta</taxon>
        <taxon>Tracheophyta</taxon>
        <taxon>Spermatophyta</taxon>
        <taxon>Magnoliopsida</taxon>
        <taxon>eudicotyledons</taxon>
        <taxon>Gunneridae</taxon>
        <taxon>Pentapetalae</taxon>
        <taxon>asterids</taxon>
        <taxon>lamiids</taxon>
        <taxon>Lamiales</taxon>
        <taxon>Orobanchaceae</taxon>
        <taxon>Orobanchaceae incertae sedis</taxon>
        <taxon>Phtheirospermum</taxon>
    </lineage>
</organism>
<dbReference type="GO" id="GO:0048444">
    <property type="term" value="P:floral organ morphogenesis"/>
    <property type="evidence" value="ECO:0007669"/>
    <property type="project" value="TreeGrafter"/>
</dbReference>
<feature type="compositionally biased region" description="Low complexity" evidence="3">
    <location>
        <begin position="75"/>
        <end position="87"/>
    </location>
</feature>
<dbReference type="PROSITE" id="PS01174">
    <property type="entry name" value="LIPASE_GDXG_SER"/>
    <property type="match status" value="1"/>
</dbReference>
<dbReference type="AlphaFoldDB" id="A0A830B9V5"/>
<protein>
    <submittedName>
        <fullName evidence="5">Gibberellin receptor gid1b</fullName>
    </submittedName>
</protein>
<comment type="caution">
    <text evidence="5">The sequence shown here is derived from an EMBL/GenBank/DDBJ whole genome shotgun (WGS) entry which is preliminary data.</text>
</comment>
<feature type="active site" evidence="2">
    <location>
        <position position="162"/>
    </location>
</feature>
<gene>
    <name evidence="5" type="ORF">PHJA_000346200</name>
</gene>
<accession>A0A830B9V5</accession>
<dbReference type="InterPro" id="IPR013094">
    <property type="entry name" value="AB_hydrolase_3"/>
</dbReference>
<dbReference type="GO" id="GO:0010325">
    <property type="term" value="P:raffinose family oligosaccharide biosynthetic process"/>
    <property type="evidence" value="ECO:0007669"/>
    <property type="project" value="TreeGrafter"/>
</dbReference>
<feature type="region of interest" description="Disordered" evidence="3">
    <location>
        <begin position="56"/>
        <end position="93"/>
    </location>
</feature>
<evidence type="ECO:0000256" key="1">
    <source>
        <dbReference type="ARBA" id="ARBA00010515"/>
    </source>
</evidence>
<evidence type="ECO:0000256" key="3">
    <source>
        <dbReference type="SAM" id="MobiDB-lite"/>
    </source>
</evidence>
<dbReference type="GO" id="GO:0005634">
    <property type="term" value="C:nucleus"/>
    <property type="evidence" value="ECO:0007669"/>
    <property type="project" value="TreeGrafter"/>
</dbReference>
<dbReference type="SUPFAM" id="SSF53474">
    <property type="entry name" value="alpha/beta-Hydrolases"/>
    <property type="match status" value="1"/>
</dbReference>
<dbReference type="Pfam" id="PF07859">
    <property type="entry name" value="Abhydrolase_3"/>
    <property type="match status" value="1"/>
</dbReference>
<proteinExistence type="inferred from homology"/>
<dbReference type="GO" id="GO:0010331">
    <property type="term" value="F:gibberellin binding"/>
    <property type="evidence" value="ECO:0007669"/>
    <property type="project" value="TreeGrafter"/>
</dbReference>
<sequence length="316" mass="35438">MAGSNEVNVSESKRVVPLHTWILISKFKLAYNILRRADGTFNRDLNEFLDQKVPSNSIPSRRGLLTSPSAPPRSSPSSSSSTGAASSIHPPTAPSTTRFCRRLVGSCKAAVVSVDYRRSPEHRYPSAYDDGWAALKWVGSRPWLKSGNTNNSKVHIYLAGDSSGGNIAHHVAVRAAMENVEVLGNILLHPLFGGEERTESERRLDGKFFVRIQDRDWYWRAYLPEGEDRDHPACNVFGPRSLSLECLKFPKSLVVVAGLDILQDWQIGYVEGLRKYGQEVKLLFLEKATIGFYFMPNNDHFHTLMDEVKSFIEPDC</sequence>
<feature type="domain" description="Alpha/beta hydrolase fold-3" evidence="4">
    <location>
        <begin position="93"/>
        <end position="293"/>
    </location>
</feature>
<reference evidence="5" key="1">
    <citation type="submission" date="2020-07" db="EMBL/GenBank/DDBJ databases">
        <title>Ethylene signaling mediates host invasion by parasitic plants.</title>
        <authorList>
            <person name="Yoshida S."/>
        </authorList>
    </citation>
    <scope>NUCLEOTIDE SEQUENCE</scope>
    <source>
        <strain evidence="5">Okayama</strain>
    </source>
</reference>
<evidence type="ECO:0000256" key="2">
    <source>
        <dbReference type="PROSITE-ProRule" id="PRU10038"/>
    </source>
</evidence>
<dbReference type="GO" id="GO:0016787">
    <property type="term" value="F:hydrolase activity"/>
    <property type="evidence" value="ECO:0007669"/>
    <property type="project" value="InterPro"/>
</dbReference>
<dbReference type="PANTHER" id="PTHR23024:SF98">
    <property type="entry name" value="GIBBERELLIN RECEPTOR GID1B"/>
    <property type="match status" value="1"/>
</dbReference>
<evidence type="ECO:0000259" key="4">
    <source>
        <dbReference type="Pfam" id="PF07859"/>
    </source>
</evidence>
<evidence type="ECO:0000313" key="6">
    <source>
        <dbReference type="Proteomes" id="UP000653305"/>
    </source>
</evidence>
<dbReference type="PANTHER" id="PTHR23024">
    <property type="entry name" value="ARYLACETAMIDE DEACETYLASE"/>
    <property type="match status" value="1"/>
</dbReference>
<keyword evidence="6" id="KW-1185">Reference proteome</keyword>
<dbReference type="InterPro" id="IPR050466">
    <property type="entry name" value="Carboxylest/Gibb_receptor"/>
</dbReference>
<dbReference type="EMBL" id="BMAC01000036">
    <property type="protein sequence ID" value="GFP82029.1"/>
    <property type="molecule type" value="Genomic_DNA"/>
</dbReference>
<dbReference type="GO" id="GO:0005737">
    <property type="term" value="C:cytoplasm"/>
    <property type="evidence" value="ECO:0007669"/>
    <property type="project" value="TreeGrafter"/>
</dbReference>
<dbReference type="Proteomes" id="UP000653305">
    <property type="component" value="Unassembled WGS sequence"/>
</dbReference>
<dbReference type="Gene3D" id="3.40.50.1820">
    <property type="entry name" value="alpha/beta hydrolase"/>
    <property type="match status" value="1"/>
</dbReference>
<keyword evidence="5" id="KW-0675">Receptor</keyword>
<dbReference type="InterPro" id="IPR033140">
    <property type="entry name" value="Lipase_GDXG_put_SER_AS"/>
</dbReference>
<dbReference type="GO" id="GO:0009939">
    <property type="term" value="P:positive regulation of gibberellic acid mediated signaling pathway"/>
    <property type="evidence" value="ECO:0007669"/>
    <property type="project" value="TreeGrafter"/>
</dbReference>
<comment type="similarity">
    <text evidence="1">Belongs to the 'GDXG' lipolytic enzyme family.</text>
</comment>
<dbReference type="InterPro" id="IPR029058">
    <property type="entry name" value="AB_hydrolase_fold"/>
</dbReference>
<evidence type="ECO:0000313" key="5">
    <source>
        <dbReference type="EMBL" id="GFP82029.1"/>
    </source>
</evidence>